<feature type="transmembrane region" description="Helical" evidence="1">
    <location>
        <begin position="53"/>
        <end position="71"/>
    </location>
</feature>
<dbReference type="RefSeq" id="WP_267652061.1">
    <property type="nucleotide sequence ID" value="NZ_JAOVZR010000001.1"/>
</dbReference>
<evidence type="ECO:0000256" key="1">
    <source>
        <dbReference type="SAM" id="Phobius"/>
    </source>
</evidence>
<keyword evidence="3" id="KW-1185">Reference proteome</keyword>
<protein>
    <submittedName>
        <fullName evidence="2">DUF1761 domain-containing protein</fullName>
    </submittedName>
</protein>
<dbReference type="InterPro" id="IPR013879">
    <property type="entry name" value="DUF1761"/>
</dbReference>
<evidence type="ECO:0000313" key="3">
    <source>
        <dbReference type="Proteomes" id="UP001073227"/>
    </source>
</evidence>
<evidence type="ECO:0000313" key="2">
    <source>
        <dbReference type="EMBL" id="MCY0146385.1"/>
    </source>
</evidence>
<keyword evidence="1" id="KW-1133">Transmembrane helix</keyword>
<feature type="transmembrane region" description="Helical" evidence="1">
    <location>
        <begin position="7"/>
        <end position="28"/>
    </location>
</feature>
<accession>A0ABT3Z3N9</accession>
<dbReference type="EMBL" id="JAOVZR010000001">
    <property type="protein sequence ID" value="MCY0146385.1"/>
    <property type="molecule type" value="Genomic_DNA"/>
</dbReference>
<feature type="transmembrane region" description="Helical" evidence="1">
    <location>
        <begin position="78"/>
        <end position="99"/>
    </location>
</feature>
<reference evidence="2" key="1">
    <citation type="submission" date="2022-10" db="EMBL/GenBank/DDBJ databases">
        <title>Hoeflea sp. G2-23, isolated from marine algae.</title>
        <authorList>
            <person name="Kristyanto S."/>
            <person name="Kim J.M."/>
            <person name="Jeon C.O."/>
        </authorList>
    </citation>
    <scope>NUCLEOTIDE SEQUENCE</scope>
    <source>
        <strain evidence="2">G2-23</strain>
    </source>
</reference>
<feature type="transmembrane region" description="Helical" evidence="1">
    <location>
        <begin position="111"/>
        <end position="130"/>
    </location>
</feature>
<organism evidence="2 3">
    <name type="scientific">Hoeflea algicola</name>
    <dbReference type="NCBI Taxonomy" id="2983763"/>
    <lineage>
        <taxon>Bacteria</taxon>
        <taxon>Pseudomonadati</taxon>
        <taxon>Pseudomonadota</taxon>
        <taxon>Alphaproteobacteria</taxon>
        <taxon>Hyphomicrobiales</taxon>
        <taxon>Rhizobiaceae</taxon>
        <taxon>Hoeflea</taxon>
    </lineage>
</organism>
<comment type="caution">
    <text evidence="2">The sequence shown here is derived from an EMBL/GenBank/DDBJ whole genome shotgun (WGS) entry which is preliminary data.</text>
</comment>
<dbReference type="Pfam" id="PF08570">
    <property type="entry name" value="DUF1761"/>
    <property type="match status" value="1"/>
</dbReference>
<name>A0ABT3Z3N9_9HYPH</name>
<keyword evidence="1" id="KW-0812">Transmembrane</keyword>
<keyword evidence="1" id="KW-0472">Membrane</keyword>
<gene>
    <name evidence="2" type="ORF">OEG84_01290</name>
</gene>
<proteinExistence type="predicted"/>
<sequence length="131" mass="13909">MSEITMGVSWLAVIIGAVVSFLAGWLWYSPMLFGPKWAKGVGVEMGTASEMPFAAMAAQLVGLLLMSWFVGVTAVSNALWTAILATLAFTVLTYSGGLFTKKSSYARTVDAGYWIVALVIMVLCQGLLGGM</sequence>
<dbReference type="Proteomes" id="UP001073227">
    <property type="component" value="Unassembled WGS sequence"/>
</dbReference>